<comment type="caution">
    <text evidence="1">The sequence shown here is derived from an EMBL/GenBank/DDBJ whole genome shotgun (WGS) entry which is preliminary data.</text>
</comment>
<dbReference type="Proteomes" id="UP001159363">
    <property type="component" value="Chromosome 9"/>
</dbReference>
<proteinExistence type="predicted"/>
<organism evidence="1 2">
    <name type="scientific">Dryococelus australis</name>
    <dbReference type="NCBI Taxonomy" id="614101"/>
    <lineage>
        <taxon>Eukaryota</taxon>
        <taxon>Metazoa</taxon>
        <taxon>Ecdysozoa</taxon>
        <taxon>Arthropoda</taxon>
        <taxon>Hexapoda</taxon>
        <taxon>Insecta</taxon>
        <taxon>Pterygota</taxon>
        <taxon>Neoptera</taxon>
        <taxon>Polyneoptera</taxon>
        <taxon>Phasmatodea</taxon>
        <taxon>Verophasmatodea</taxon>
        <taxon>Anareolatae</taxon>
        <taxon>Phasmatidae</taxon>
        <taxon>Eurycanthinae</taxon>
        <taxon>Dryococelus</taxon>
    </lineage>
</organism>
<dbReference type="EMBL" id="JARBHB010000010">
    <property type="protein sequence ID" value="KAJ8874238.1"/>
    <property type="molecule type" value="Genomic_DNA"/>
</dbReference>
<reference evidence="1 2" key="1">
    <citation type="submission" date="2023-02" db="EMBL/GenBank/DDBJ databases">
        <title>LHISI_Scaffold_Assembly.</title>
        <authorList>
            <person name="Stuart O.P."/>
            <person name="Cleave R."/>
            <person name="Magrath M.J.L."/>
            <person name="Mikheyev A.S."/>
        </authorList>
    </citation>
    <scope>NUCLEOTIDE SEQUENCE [LARGE SCALE GENOMIC DNA]</scope>
    <source>
        <strain evidence="1">Daus_M_001</strain>
        <tissue evidence="1">Leg muscle</tissue>
    </source>
</reference>
<keyword evidence="2" id="KW-1185">Reference proteome</keyword>
<gene>
    <name evidence="1" type="ORF">PR048_025081</name>
</gene>
<evidence type="ECO:0000313" key="1">
    <source>
        <dbReference type="EMBL" id="KAJ8874238.1"/>
    </source>
</evidence>
<accession>A0ABQ9GQH0</accession>
<protein>
    <submittedName>
        <fullName evidence="1">Uncharacterized protein</fullName>
    </submittedName>
</protein>
<name>A0ABQ9GQH0_9NEOP</name>
<sequence length="95" mass="10797">MHFSHASDNAGLVAARPFIDSLVKQHFRTLECKLSDPVLPADTAYPAGCIPINQKKIDDLRKFQNYISRTEDCQPFYNEIVLWPTCAKGRNAKPY</sequence>
<evidence type="ECO:0000313" key="2">
    <source>
        <dbReference type="Proteomes" id="UP001159363"/>
    </source>
</evidence>